<evidence type="ECO:0000313" key="3">
    <source>
        <dbReference type="Proteomes" id="UP000812013"/>
    </source>
</evidence>
<sequence length="274" mass="29312">MRTRTFGPTGAAVAVIGQGTWQLERADQRTAIRTLNAGIDAGMTHIDTAESYGDGRVEEIVGRAVRHRRQDVFLTSKVRPAHADARGTVAACEGSLRRLGTDHLDLYLLHWPSDHPLDETLAALRTLRQAGKIRHFGVSNFHDELLADVFTRTEPGELACNQVVHHLGDRSMERRTAPACLAAGAAVVGYSPFGLGSFPPSSRAAAVLDETARAHGATRHQIALAFLTLNRGTFAIPKTATPARAVENAAAADIVLGREEAARIAEACPVAPVP</sequence>
<dbReference type="Gene3D" id="3.20.20.100">
    <property type="entry name" value="NADP-dependent oxidoreductase domain"/>
    <property type="match status" value="1"/>
</dbReference>
<dbReference type="InterPro" id="IPR020471">
    <property type="entry name" value="AKR"/>
</dbReference>
<accession>A0ABS6YZQ4</accession>
<evidence type="ECO:0000313" key="2">
    <source>
        <dbReference type="EMBL" id="MBW5480498.1"/>
    </source>
</evidence>
<dbReference type="InterPro" id="IPR036812">
    <property type="entry name" value="NAD(P)_OxRdtase_dom_sf"/>
</dbReference>
<gene>
    <name evidence="2" type="ORF">GPJ59_00925</name>
</gene>
<evidence type="ECO:0000259" key="1">
    <source>
        <dbReference type="Pfam" id="PF00248"/>
    </source>
</evidence>
<protein>
    <submittedName>
        <fullName evidence="2">Aldo/keto reductase</fullName>
    </submittedName>
</protein>
<dbReference type="InterPro" id="IPR023210">
    <property type="entry name" value="NADP_OxRdtase_dom"/>
</dbReference>
<dbReference type="PIRSF" id="PIRSF000097">
    <property type="entry name" value="AKR"/>
    <property type="match status" value="1"/>
</dbReference>
<keyword evidence="3" id="KW-1185">Reference proteome</keyword>
<name>A0ABS6YZQ4_9ACTN</name>
<dbReference type="RefSeq" id="WP_219664204.1">
    <property type="nucleotide sequence ID" value="NZ_WTFF01000003.1"/>
</dbReference>
<reference evidence="2 3" key="1">
    <citation type="submission" date="2019-12" db="EMBL/GenBank/DDBJ databases">
        <title>Genome sequence of Streptomyces bambusae.</title>
        <authorList>
            <person name="Bansal K."/>
            <person name="Choksket S."/>
            <person name="Korpole S."/>
            <person name="Patil P.B."/>
        </authorList>
    </citation>
    <scope>NUCLEOTIDE SEQUENCE [LARGE SCALE GENOMIC DNA]</scope>
    <source>
        <strain evidence="2 3">SK60</strain>
    </source>
</reference>
<dbReference type="SUPFAM" id="SSF51430">
    <property type="entry name" value="NAD(P)-linked oxidoreductase"/>
    <property type="match status" value="1"/>
</dbReference>
<dbReference type="PRINTS" id="PR00069">
    <property type="entry name" value="ALDKETRDTASE"/>
</dbReference>
<dbReference type="PANTHER" id="PTHR43638">
    <property type="entry name" value="OXIDOREDUCTASE, ALDO/KETO REDUCTASE FAMILY PROTEIN"/>
    <property type="match status" value="1"/>
</dbReference>
<feature type="domain" description="NADP-dependent oxidoreductase" evidence="1">
    <location>
        <begin position="16"/>
        <end position="266"/>
    </location>
</feature>
<dbReference type="Pfam" id="PF00248">
    <property type="entry name" value="Aldo_ket_red"/>
    <property type="match status" value="1"/>
</dbReference>
<organism evidence="2 3">
    <name type="scientific">Streptomyces bambusae</name>
    <dbReference type="NCBI Taxonomy" id="1550616"/>
    <lineage>
        <taxon>Bacteria</taxon>
        <taxon>Bacillati</taxon>
        <taxon>Actinomycetota</taxon>
        <taxon>Actinomycetes</taxon>
        <taxon>Kitasatosporales</taxon>
        <taxon>Streptomycetaceae</taxon>
        <taxon>Streptomyces</taxon>
    </lineage>
</organism>
<comment type="caution">
    <text evidence="2">The sequence shown here is derived from an EMBL/GenBank/DDBJ whole genome shotgun (WGS) entry which is preliminary data.</text>
</comment>
<dbReference type="EMBL" id="WTFF01000003">
    <property type="protein sequence ID" value="MBW5480498.1"/>
    <property type="molecule type" value="Genomic_DNA"/>
</dbReference>
<dbReference type="PANTHER" id="PTHR43638:SF3">
    <property type="entry name" value="ALDEHYDE REDUCTASE"/>
    <property type="match status" value="1"/>
</dbReference>
<dbReference type="Proteomes" id="UP000812013">
    <property type="component" value="Unassembled WGS sequence"/>
</dbReference>
<proteinExistence type="predicted"/>